<protein>
    <submittedName>
        <fullName evidence="3">Uncharacterized protein</fullName>
    </submittedName>
</protein>
<feature type="transmembrane region" description="Helical" evidence="2">
    <location>
        <begin position="1413"/>
        <end position="1435"/>
    </location>
</feature>
<dbReference type="Proteomes" id="UP000038009">
    <property type="component" value="Unassembled WGS sequence"/>
</dbReference>
<evidence type="ECO:0000256" key="1">
    <source>
        <dbReference type="SAM" id="MobiDB-lite"/>
    </source>
</evidence>
<feature type="region of interest" description="Disordered" evidence="1">
    <location>
        <begin position="218"/>
        <end position="250"/>
    </location>
</feature>
<dbReference type="PANTHER" id="PTHR13593:SF140">
    <property type="entry name" value="PLC-LIKE PHOSPHODIESTERASE"/>
    <property type="match status" value="1"/>
</dbReference>
<dbReference type="OrthoDB" id="7984201at2759"/>
<dbReference type="InterPro" id="IPR017946">
    <property type="entry name" value="PLC-like_Pdiesterase_TIM-brl"/>
</dbReference>
<feature type="compositionally biased region" description="Polar residues" evidence="1">
    <location>
        <begin position="230"/>
        <end position="250"/>
    </location>
</feature>
<feature type="transmembrane region" description="Helical" evidence="2">
    <location>
        <begin position="1480"/>
        <end position="1498"/>
    </location>
</feature>
<feature type="transmembrane region" description="Helical" evidence="2">
    <location>
        <begin position="872"/>
        <end position="895"/>
    </location>
</feature>
<feature type="transmembrane region" description="Helical" evidence="2">
    <location>
        <begin position="1325"/>
        <end position="1343"/>
    </location>
</feature>
<feature type="compositionally biased region" description="Pro residues" evidence="1">
    <location>
        <begin position="144"/>
        <end position="153"/>
    </location>
</feature>
<dbReference type="SUPFAM" id="SSF51695">
    <property type="entry name" value="PLC-like phosphodiesterases"/>
    <property type="match status" value="1"/>
</dbReference>
<sequence length="1897" mass="209454">MASFNHSPYNTPRPSAPFGDIDVPDSTPSSPELHKRVSHSTPNLPETAPALEKHSSGSRSSKRGKESSKSASRASLPATHAQQRKRDLSACSSVSMDSSLTPLSSSSKADGHSLPLTAPPSPIKATAGAKPLVSKPQQNTHLPQPQPPLPPPSKRLLQAPFESSPSEIQKQAPVELISDGFCATLQTTKAQGRTVGFVSYPLLDTAATLQTVLSPQQPFDKSTDAHASPLNFSDSRMTQCPSETTAQPAQNPECMANLSPANVEVAFGGAAASAPGKSPTAERAARFSTHRSAVDHDSGMDRGEKGADYFSASSHRRYNRASEGLAMKKPGPSKTPDTWMISTDGATTLPGADPGDEALIRMVAMPHFTPLTLFGRAKQVLLSPRLGNAPAPRLQHSSTESNKDGSFSLAVATLNESNSNVTTPSEVGRHTSLFARALLRTPIHRQMSSSIMSPLAVDRAILEASGRSPITFDDVSEEERSVNECVKMHMVWQVHDGQMRWTLQPNFLVVSVNERVRIHWYDKSEEIFETDHTYVNVVPGGLHSFYKKMPTSQEGNHSNDTGAEAFEMHDVWSPQGDGSCDEARNYAADRPPGSLATVATMHEGKTDTIKAGCIAPLIIHAHTPHPGRSDLFGGPFNQTGPGACGPSTACQSLRAHHFASETLVIHKREDRSGVAAVSHAADRHGASVREENLFASSVTPPIASHSRQTSSSWGQQPLTATRQAVGENYQSFTVSFRKPGDYYFVSSKYKWTARLHVQVQSQKALACWRYILIIGACIFVVALIVVVVLVLAYWMQKNTYIFGEKGAATSEQYIAFLQIHDLITMKLFPFFAAGVLILLLVILVAIGWTVYRCVHPAPQGAYTRGVHANVRRVVVLATIVLTLALIVFLFIVFSLEMNVMKGVNQLVLSIGPGVTNTLNLYATSVLQVRYVVNETAILFPDIEMHMEKILSITDGVSTLMHQTVKWTSFVEDIAQVAFRAIPVVMYLTMQLSLFAVCLTVGALTARLRKVSAATTWMLAVSLGVLFVVCGIDFAVTQLFSNVYSSVVVLRDDPAGFGDVLGLANDSFVAQLLSYCTVTVDDVSMITSYVNDILSSVNATLDENGQKEFSALFQFIQDMTPSTLEALVNFTDYAIANLDALQRLLDENGAQVDSILQANVVPLLQTVLTVIHSLQGLVNCQVIRDIVSSAIPIFQEEVRSYNTAAFFFLLIVLGTNALLLIFSAASTYAIRHPRRTWCSMRSGRWFRFRYSYKTHVSILMRNVRTEGRKKTILQSLVDSTEPMMYQMQCTKILCYAACMLMFFDSILIALFNEVSHGMKSSTPLRVLSYFGCAVLLFFLLASLFRRAFIRFLLHTCTLMCAMTCLGVSVAQAIIGFVHFGQCIDHTRYELSSLTYVSPVYMTCSATYMGYHLELAIYAAIIFLNSITVIVTLVIYLRYERRLKVFFQRRRYNGILSPLEKLFPCIACLFADHLYVKRIFNGLSIFVTVLFLVLIAVLDIGHWSVIHGALDPALTDSGIVQVIDPTVGCNGDPKYCSLRANEIIWACTHNAHSSLEDGFVLPNHYYNVSHQLMAGVRSFMVDVWYDKINSSTSDEVDVYVCHGVCLMGRRQWRDVAREFKEFLDKYPKQVIMIIFEQYVNSSSLGAISDEVGLTQYVWYSDQVAPNHNPNYQWPTLQHLISKNQRAMIYNDVKAVSSLSENAPPWLYYSFDYQFENGFETPSVSDWVCDVNRGWCTPDTDEKKGNPVRSSSRRGSSSSSDAWNEFSAFPDVTNCSMYGANPLWRKGSAAYNAEFHTNPPNVRSKMSTMNHFITNGAGSPVQATRANQPVQIMSTTYMCASTWNAVVNILAVDFWNIANPLGTIEEMNQNLAVYGRQHNFKDAWSKMLFGTDKVEFADAQ</sequence>
<dbReference type="GO" id="GO:0008081">
    <property type="term" value="F:phosphoric diester hydrolase activity"/>
    <property type="evidence" value="ECO:0007669"/>
    <property type="project" value="InterPro"/>
</dbReference>
<feature type="transmembrane region" description="Helical" evidence="2">
    <location>
        <begin position="1291"/>
        <end position="1310"/>
    </location>
</feature>
<feature type="transmembrane region" description="Helical" evidence="2">
    <location>
        <begin position="1204"/>
        <end position="1229"/>
    </location>
</feature>
<feature type="compositionally biased region" description="Low complexity" evidence="1">
    <location>
        <begin position="1746"/>
        <end position="1757"/>
    </location>
</feature>
<feature type="transmembrane region" description="Helical" evidence="2">
    <location>
        <begin position="1350"/>
        <end position="1378"/>
    </location>
</feature>
<feature type="region of interest" description="Disordered" evidence="1">
    <location>
        <begin position="1"/>
        <end position="168"/>
    </location>
</feature>
<feature type="transmembrane region" description="Helical" evidence="2">
    <location>
        <begin position="983"/>
        <end position="1004"/>
    </location>
</feature>
<feature type="compositionally biased region" description="Low complexity" evidence="1">
    <location>
        <begin position="92"/>
        <end position="107"/>
    </location>
</feature>
<keyword evidence="2" id="KW-0812">Transmembrane</keyword>
<feature type="compositionally biased region" description="Basic and acidic residues" evidence="1">
    <location>
        <begin position="292"/>
        <end position="307"/>
    </location>
</feature>
<feature type="compositionally biased region" description="Polar residues" evidence="1">
    <location>
        <begin position="1"/>
        <end position="13"/>
    </location>
</feature>
<keyword evidence="2" id="KW-0472">Membrane</keyword>
<feature type="region of interest" description="Disordered" evidence="1">
    <location>
        <begin position="1735"/>
        <end position="1759"/>
    </location>
</feature>
<dbReference type="InterPro" id="IPR051057">
    <property type="entry name" value="PI-PLC_domain"/>
</dbReference>
<dbReference type="OMA" id="FWNIANP"/>
<evidence type="ECO:0000313" key="3">
    <source>
        <dbReference type="EMBL" id="KPI88359.1"/>
    </source>
</evidence>
<evidence type="ECO:0000313" key="4">
    <source>
        <dbReference type="Proteomes" id="UP000038009"/>
    </source>
</evidence>
<dbReference type="PANTHER" id="PTHR13593">
    <property type="match status" value="1"/>
</dbReference>
<evidence type="ECO:0000256" key="2">
    <source>
        <dbReference type="SAM" id="Phobius"/>
    </source>
</evidence>
<keyword evidence="2" id="KW-1133">Transmembrane helix</keyword>
<dbReference type="Pfam" id="PF26178">
    <property type="entry name" value="PI-PLC_cat"/>
    <property type="match status" value="1"/>
</dbReference>
<feature type="transmembrane region" description="Helical" evidence="2">
    <location>
        <begin position="770"/>
        <end position="795"/>
    </location>
</feature>
<dbReference type="EMBL" id="LJSK01000053">
    <property type="protein sequence ID" value="KPI88359.1"/>
    <property type="molecule type" value="Genomic_DNA"/>
</dbReference>
<name>A0A0N0P743_LEPSE</name>
<feature type="transmembrane region" description="Helical" evidence="2">
    <location>
        <begin position="1016"/>
        <end position="1035"/>
    </location>
</feature>
<dbReference type="PROSITE" id="PS50007">
    <property type="entry name" value="PIPLC_X_DOMAIN"/>
    <property type="match status" value="1"/>
</dbReference>
<gene>
    <name evidence="3" type="ORF">ABL78_2534</name>
</gene>
<accession>A0A0N0P743</accession>
<reference evidence="3 4" key="1">
    <citation type="journal article" date="2015" name="PLoS Pathog.">
        <title>Leptomonas seymouri: Adaptations to the Dixenous Life Cycle Analyzed by Genome Sequencing, Transcriptome Profiling and Co-infection with Leishmania donovani.</title>
        <authorList>
            <person name="Kraeva N."/>
            <person name="Butenko A."/>
            <person name="Hlavacova J."/>
            <person name="Kostygov A."/>
            <person name="Myskova J."/>
            <person name="Grybchuk D."/>
            <person name="Lestinova T."/>
            <person name="Votypka J."/>
            <person name="Volf P."/>
            <person name="Opperdoes F."/>
            <person name="Flegontov P."/>
            <person name="Lukes J."/>
            <person name="Yurchenko V."/>
        </authorList>
    </citation>
    <scope>NUCLEOTIDE SEQUENCE [LARGE SCALE GENOMIC DNA]</scope>
    <source>
        <strain evidence="3 4">ATCC 30220</strain>
    </source>
</reference>
<dbReference type="GO" id="GO:0006629">
    <property type="term" value="P:lipid metabolic process"/>
    <property type="evidence" value="ECO:0007669"/>
    <property type="project" value="InterPro"/>
</dbReference>
<proteinExistence type="predicted"/>
<comment type="caution">
    <text evidence="3">The sequence shown here is derived from an EMBL/GenBank/DDBJ whole genome shotgun (WGS) entry which is preliminary data.</text>
</comment>
<dbReference type="Gene3D" id="3.20.20.190">
    <property type="entry name" value="Phosphatidylinositol (PI) phosphodiesterase"/>
    <property type="match status" value="1"/>
</dbReference>
<feature type="transmembrane region" description="Helical" evidence="2">
    <location>
        <begin position="827"/>
        <end position="851"/>
    </location>
</feature>
<dbReference type="VEuPathDB" id="TriTrypDB:Lsey_0053_0120"/>
<keyword evidence="4" id="KW-1185">Reference proteome</keyword>
<feature type="region of interest" description="Disordered" evidence="1">
    <location>
        <begin position="287"/>
        <end position="307"/>
    </location>
</feature>
<organism evidence="3 4">
    <name type="scientific">Leptomonas seymouri</name>
    <dbReference type="NCBI Taxonomy" id="5684"/>
    <lineage>
        <taxon>Eukaryota</taxon>
        <taxon>Discoba</taxon>
        <taxon>Euglenozoa</taxon>
        <taxon>Kinetoplastea</taxon>
        <taxon>Metakinetoplastina</taxon>
        <taxon>Trypanosomatida</taxon>
        <taxon>Trypanosomatidae</taxon>
        <taxon>Leishmaniinae</taxon>
        <taxon>Leptomonas</taxon>
    </lineage>
</organism>